<dbReference type="Proteomes" id="UP000011919">
    <property type="component" value="Unassembled WGS sequence"/>
</dbReference>
<organism evidence="1 2">
    <name type="scientific">Bhargavaea cecembensis DSE10</name>
    <dbReference type="NCBI Taxonomy" id="1235279"/>
    <lineage>
        <taxon>Bacteria</taxon>
        <taxon>Bacillati</taxon>
        <taxon>Bacillota</taxon>
        <taxon>Bacilli</taxon>
        <taxon>Bacillales</taxon>
        <taxon>Caryophanaceae</taxon>
        <taxon>Bhargavaea</taxon>
    </lineage>
</organism>
<evidence type="ECO:0008006" key="3">
    <source>
        <dbReference type="Google" id="ProtNLM"/>
    </source>
</evidence>
<dbReference type="InterPro" id="IPR052552">
    <property type="entry name" value="YeaO-like"/>
</dbReference>
<dbReference type="AlphaFoldDB" id="M7NDU1"/>
<proteinExistence type="predicted"/>
<dbReference type="PANTHER" id="PTHR36849">
    <property type="entry name" value="CYTOPLASMIC PROTEIN-RELATED"/>
    <property type="match status" value="1"/>
</dbReference>
<dbReference type="EMBL" id="AOFT01000016">
    <property type="protein sequence ID" value="EMR05427.1"/>
    <property type="molecule type" value="Genomic_DNA"/>
</dbReference>
<sequence>MAATPSSITDSRQPASAKMDTGVPRFVWARHSVNGAGGMGMPVSIKRIYEGASEDDGIRILVDRVWPRGVSREEAKLDHWMKEVAPSADLRKWFGHDQDRFGEFRERYLDELAGGIQKSGLERLKKIVAENRGNATLLYGAKDETHNQAVVLMEVLEDS</sequence>
<evidence type="ECO:0000313" key="2">
    <source>
        <dbReference type="Proteomes" id="UP000011919"/>
    </source>
</evidence>
<protein>
    <recommendedName>
        <fullName evidence="3">Uroporphyrin-III C-methyltransferase</fullName>
    </recommendedName>
</protein>
<comment type="caution">
    <text evidence="1">The sequence shown here is derived from an EMBL/GenBank/DDBJ whole genome shotgun (WGS) entry which is preliminary data.</text>
</comment>
<dbReference type="eggNOG" id="COG3189">
    <property type="taxonomic scope" value="Bacteria"/>
</dbReference>
<gene>
    <name evidence="1" type="ORF">C772_02660</name>
</gene>
<dbReference type="STRING" id="1235279.C772_02660"/>
<dbReference type="PATRIC" id="fig|1235279.3.peg.2662"/>
<dbReference type="Pfam" id="PF22752">
    <property type="entry name" value="DUF488-N3i"/>
    <property type="match status" value="1"/>
</dbReference>
<keyword evidence="2" id="KW-1185">Reference proteome</keyword>
<accession>M7NDU1</accession>
<dbReference type="PANTHER" id="PTHR36849:SF1">
    <property type="entry name" value="CYTOPLASMIC PROTEIN"/>
    <property type="match status" value="1"/>
</dbReference>
<reference evidence="1 2" key="1">
    <citation type="journal article" date="2013" name="Genome Announc.">
        <title>Draft Genome Sequence of Bhargavaea cecembensis Strain DSE10T, Isolated from a Deep-Sea Sediment Sample Collected at a Depth of 5,904 m from the Chagos-Laccadive Ridge System in the Indian Ocean.</title>
        <authorList>
            <person name="Shivaji S."/>
            <person name="Ara S."/>
            <person name="Begum Z."/>
            <person name="Ruth M."/>
            <person name="Singh A."/>
            <person name="Kumar Pinnaka A."/>
        </authorList>
    </citation>
    <scope>NUCLEOTIDE SEQUENCE [LARGE SCALE GENOMIC DNA]</scope>
    <source>
        <strain evidence="1 2">DSE10</strain>
    </source>
</reference>
<name>M7NDU1_9BACL</name>
<evidence type="ECO:0000313" key="1">
    <source>
        <dbReference type="EMBL" id="EMR05427.1"/>
    </source>
</evidence>